<comment type="caution">
    <text evidence="1">The sequence shown here is derived from an EMBL/GenBank/DDBJ whole genome shotgun (WGS) entry which is preliminary data.</text>
</comment>
<evidence type="ECO:0000313" key="2">
    <source>
        <dbReference type="Proteomes" id="UP001187192"/>
    </source>
</evidence>
<keyword evidence="2" id="KW-1185">Reference proteome</keyword>
<protein>
    <submittedName>
        <fullName evidence="1">Uncharacterized protein</fullName>
    </submittedName>
</protein>
<evidence type="ECO:0000313" key="1">
    <source>
        <dbReference type="EMBL" id="GMN60998.1"/>
    </source>
</evidence>
<sequence length="69" mass="7545">MKGPGVLRQGARVTVWWGRTKVVMDHGGEGGLRLETGSGCRAMVEWVLELESGLGPRLETSIKNVMKVH</sequence>
<accession>A0AA88DT59</accession>
<gene>
    <name evidence="1" type="ORF">TIFTF001_030089</name>
</gene>
<organism evidence="1 2">
    <name type="scientific">Ficus carica</name>
    <name type="common">Common fig</name>
    <dbReference type="NCBI Taxonomy" id="3494"/>
    <lineage>
        <taxon>Eukaryota</taxon>
        <taxon>Viridiplantae</taxon>
        <taxon>Streptophyta</taxon>
        <taxon>Embryophyta</taxon>
        <taxon>Tracheophyta</taxon>
        <taxon>Spermatophyta</taxon>
        <taxon>Magnoliopsida</taxon>
        <taxon>eudicotyledons</taxon>
        <taxon>Gunneridae</taxon>
        <taxon>Pentapetalae</taxon>
        <taxon>rosids</taxon>
        <taxon>fabids</taxon>
        <taxon>Rosales</taxon>
        <taxon>Moraceae</taxon>
        <taxon>Ficeae</taxon>
        <taxon>Ficus</taxon>
    </lineage>
</organism>
<proteinExistence type="predicted"/>
<dbReference type="AlphaFoldDB" id="A0AA88DT59"/>
<reference evidence="1" key="1">
    <citation type="submission" date="2023-07" db="EMBL/GenBank/DDBJ databases">
        <title>draft genome sequence of fig (Ficus carica).</title>
        <authorList>
            <person name="Takahashi T."/>
            <person name="Nishimura K."/>
        </authorList>
    </citation>
    <scope>NUCLEOTIDE SEQUENCE</scope>
</reference>
<name>A0AA88DT59_FICCA</name>
<dbReference type="EMBL" id="BTGU01000105">
    <property type="protein sequence ID" value="GMN60998.1"/>
    <property type="molecule type" value="Genomic_DNA"/>
</dbReference>
<dbReference type="Proteomes" id="UP001187192">
    <property type="component" value="Unassembled WGS sequence"/>
</dbReference>